<reference evidence="1" key="1">
    <citation type="journal article" date="2015" name="Nature">
        <title>Complex archaea that bridge the gap between prokaryotes and eukaryotes.</title>
        <authorList>
            <person name="Spang A."/>
            <person name="Saw J.H."/>
            <person name="Jorgensen S.L."/>
            <person name="Zaremba-Niedzwiedzka K."/>
            <person name="Martijn J."/>
            <person name="Lind A.E."/>
            <person name="van Eijk R."/>
            <person name="Schleper C."/>
            <person name="Guy L."/>
            <person name="Ettema T.J."/>
        </authorList>
    </citation>
    <scope>NUCLEOTIDE SEQUENCE</scope>
</reference>
<sequence>AERALGDEINRRNKAEAATIHVRALQLAQMRVLQELGFKPGFHPGVGPTQEDVEQALRDLGYNFPSGNLPSNILGSNPLNNGGNVATGSIPIENAVNVQVVLDGEVISESMLRHMGQALLGRQRMEGSVG</sequence>
<gene>
    <name evidence="1" type="ORF">LCGC14_2177460</name>
</gene>
<organism evidence="1">
    <name type="scientific">marine sediment metagenome</name>
    <dbReference type="NCBI Taxonomy" id="412755"/>
    <lineage>
        <taxon>unclassified sequences</taxon>
        <taxon>metagenomes</taxon>
        <taxon>ecological metagenomes</taxon>
    </lineage>
</organism>
<proteinExistence type="predicted"/>
<protein>
    <submittedName>
        <fullName evidence="1">Uncharacterized protein</fullName>
    </submittedName>
</protein>
<name>A0A0F9G0T5_9ZZZZ</name>
<comment type="caution">
    <text evidence="1">The sequence shown here is derived from an EMBL/GenBank/DDBJ whole genome shotgun (WGS) entry which is preliminary data.</text>
</comment>
<dbReference type="AlphaFoldDB" id="A0A0F9G0T5"/>
<evidence type="ECO:0000313" key="1">
    <source>
        <dbReference type="EMBL" id="KKL63200.1"/>
    </source>
</evidence>
<feature type="non-terminal residue" evidence="1">
    <location>
        <position position="1"/>
    </location>
</feature>
<accession>A0A0F9G0T5</accession>
<dbReference type="EMBL" id="LAZR01028250">
    <property type="protein sequence ID" value="KKL63200.1"/>
    <property type="molecule type" value="Genomic_DNA"/>
</dbReference>